<dbReference type="OrthoDB" id="8967302at2"/>
<name>A0A5E4ZA47_9BURK</name>
<evidence type="ECO:0000313" key="1">
    <source>
        <dbReference type="EMBL" id="VVE57190.1"/>
    </source>
</evidence>
<proteinExistence type="predicted"/>
<organism evidence="1 2">
    <name type="scientific">Pandoraea terrae</name>
    <dbReference type="NCBI Taxonomy" id="1537710"/>
    <lineage>
        <taxon>Bacteria</taxon>
        <taxon>Pseudomonadati</taxon>
        <taxon>Pseudomonadota</taxon>
        <taxon>Betaproteobacteria</taxon>
        <taxon>Burkholderiales</taxon>
        <taxon>Burkholderiaceae</taxon>
        <taxon>Pandoraea</taxon>
    </lineage>
</organism>
<keyword evidence="2" id="KW-1185">Reference proteome</keyword>
<keyword evidence="1" id="KW-0812">Transmembrane</keyword>
<evidence type="ECO:0000313" key="2">
    <source>
        <dbReference type="Proteomes" id="UP000414233"/>
    </source>
</evidence>
<reference evidence="1 2" key="1">
    <citation type="submission" date="2019-08" db="EMBL/GenBank/DDBJ databases">
        <authorList>
            <person name="Peeters C."/>
        </authorList>
    </citation>
    <scope>NUCLEOTIDE SEQUENCE [LARGE SCALE GENOMIC DNA]</scope>
    <source>
        <strain evidence="1 2">LMG 30175</strain>
    </source>
</reference>
<gene>
    <name evidence="1" type="ORF">PTE30175_05073</name>
</gene>
<keyword evidence="1" id="KW-0472">Membrane</keyword>
<protein>
    <submittedName>
        <fullName evidence="1">Transmembrane protein</fullName>
    </submittedName>
</protein>
<dbReference type="Proteomes" id="UP000414233">
    <property type="component" value="Unassembled WGS sequence"/>
</dbReference>
<dbReference type="RefSeq" id="WP_150699808.1">
    <property type="nucleotide sequence ID" value="NZ_CABPRZ010000033.1"/>
</dbReference>
<dbReference type="AlphaFoldDB" id="A0A5E4ZA47"/>
<sequence length="63" mass="6829">MKLPLAVVFVLALVTAGTVMICLSGAVTRRDTEYGGVRAVFHQYLGMPHDMRQGAPFVPIGLR</sequence>
<dbReference type="EMBL" id="CABPRZ010000033">
    <property type="protein sequence ID" value="VVE57190.1"/>
    <property type="molecule type" value="Genomic_DNA"/>
</dbReference>
<accession>A0A5E4ZA47</accession>